<dbReference type="Pfam" id="PF12996">
    <property type="entry name" value="DUF3880"/>
    <property type="match status" value="1"/>
</dbReference>
<dbReference type="RefSeq" id="WP_118929992.1">
    <property type="nucleotide sequence ID" value="NZ_QSKW01000007.1"/>
</dbReference>
<sequence>MKITFLDWSCFGRENCISAFKQLGHDVTLFFHPEYDLRKSAAFDAAFDVQLGNHPCDVVFSFNFYPLVAEGCKRNNVKYISIVYDSPHVSLYSYTIIYPCNYVFLFDKTQYTELHQMGIPTVYYLPLPGNADQIDHLLSLPYDRKRYSSDISFVGSLYNEDHNLFDRLNGLSDYAKGYLNGIMEAQLKVYGYYFIEEVLKKDIIREMEISMPYHAGNTGIQTPEYIYGTYFIGRKLAEMDRIRTLTSVASKHPLRLYTLNRDFSAPGIENMGSVDYDHEMPYVFHHSKINLNITLKSIKSGIPLRAIDIMSAGGFLLTNFQADFLDYYVPDEDFVYYTDLNDLNEKIAYYLSHEEERRQIAQSGRKKVREFHSFEQRFREIFAIVFPN</sequence>
<feature type="domain" description="Spore protein YkvP/CgeB glycosyl transferase-like" evidence="2">
    <location>
        <begin position="267"/>
        <end position="382"/>
    </location>
</feature>
<evidence type="ECO:0000259" key="2">
    <source>
        <dbReference type="Pfam" id="PF13524"/>
    </source>
</evidence>
<dbReference type="EMBL" id="QSKW01000007">
    <property type="protein sequence ID" value="RHE98669.1"/>
    <property type="molecule type" value="Genomic_DNA"/>
</dbReference>
<evidence type="ECO:0000259" key="1">
    <source>
        <dbReference type="Pfam" id="PF12996"/>
    </source>
</evidence>
<name>A0A3R6CAU8_9FIRM</name>
<accession>A0A3R6CAU8</accession>
<gene>
    <name evidence="3" type="ORF">DW707_06590</name>
</gene>
<dbReference type="AlphaFoldDB" id="A0A3R6CAU8"/>
<proteinExistence type="predicted"/>
<dbReference type="Gene3D" id="3.40.50.2000">
    <property type="entry name" value="Glycogen Phosphorylase B"/>
    <property type="match status" value="1"/>
</dbReference>
<protein>
    <submittedName>
        <fullName evidence="3">Uncharacterized protein</fullName>
    </submittedName>
</protein>
<dbReference type="Proteomes" id="UP000286271">
    <property type="component" value="Unassembled WGS sequence"/>
</dbReference>
<dbReference type="Pfam" id="PF13524">
    <property type="entry name" value="Glyco_trans_1_2"/>
    <property type="match status" value="1"/>
</dbReference>
<organism evidence="3 4">
    <name type="scientific">Roseburia inulinivorans</name>
    <dbReference type="NCBI Taxonomy" id="360807"/>
    <lineage>
        <taxon>Bacteria</taxon>
        <taxon>Bacillati</taxon>
        <taxon>Bacillota</taxon>
        <taxon>Clostridia</taxon>
        <taxon>Lachnospirales</taxon>
        <taxon>Lachnospiraceae</taxon>
        <taxon>Roseburia</taxon>
    </lineage>
</organism>
<dbReference type="InterPro" id="IPR055259">
    <property type="entry name" value="YkvP/CgeB_Glyco_trans-like"/>
</dbReference>
<reference evidence="3 4" key="1">
    <citation type="submission" date="2018-08" db="EMBL/GenBank/DDBJ databases">
        <title>A genome reference for cultivated species of the human gut microbiota.</title>
        <authorList>
            <person name="Zou Y."/>
            <person name="Xue W."/>
            <person name="Luo G."/>
        </authorList>
    </citation>
    <scope>NUCLEOTIDE SEQUENCE [LARGE SCALE GENOMIC DNA]</scope>
    <source>
        <strain evidence="3 4">AM27-11</strain>
    </source>
</reference>
<dbReference type="InterPro" id="IPR024542">
    <property type="entry name" value="YkvP_N"/>
</dbReference>
<evidence type="ECO:0000313" key="4">
    <source>
        <dbReference type="Proteomes" id="UP000286271"/>
    </source>
</evidence>
<feature type="domain" description="Spore protein YkvP N-terminal" evidence="1">
    <location>
        <begin position="83"/>
        <end position="158"/>
    </location>
</feature>
<evidence type="ECO:0000313" key="3">
    <source>
        <dbReference type="EMBL" id="RHE98669.1"/>
    </source>
</evidence>
<comment type="caution">
    <text evidence="3">The sequence shown here is derived from an EMBL/GenBank/DDBJ whole genome shotgun (WGS) entry which is preliminary data.</text>
</comment>